<dbReference type="EMBL" id="VIFX01000049">
    <property type="protein sequence ID" value="TQR83197.1"/>
    <property type="molecule type" value="Genomic_DNA"/>
</dbReference>
<evidence type="ECO:0000313" key="2">
    <source>
        <dbReference type="Proteomes" id="UP000315759"/>
    </source>
</evidence>
<dbReference type="Pfam" id="PF02810">
    <property type="entry name" value="SEC-C"/>
    <property type="match status" value="1"/>
</dbReference>
<dbReference type="AlphaFoldDB" id="A0A544VT80"/>
<dbReference type="SUPFAM" id="SSF103642">
    <property type="entry name" value="Sec-C motif"/>
    <property type="match status" value="1"/>
</dbReference>
<sequence>MLSADARVEAVLAGMTLDELSHLQDALLEQLRTGMPSAEQVAKVLEGQSVEVAAWFRFRQSTGEAVKIVMLLGALAVAIAWMTHRHVPAPAHRLQDAMARVREDHVYMLPIPRSDPCFCGSGSRFRSCHGRPPMAAPAV</sequence>
<keyword evidence="2" id="KW-1185">Reference proteome</keyword>
<evidence type="ECO:0008006" key="3">
    <source>
        <dbReference type="Google" id="ProtNLM"/>
    </source>
</evidence>
<evidence type="ECO:0000313" key="1">
    <source>
        <dbReference type="EMBL" id="TQR83197.1"/>
    </source>
</evidence>
<name>A0A544VT80_9MYCO</name>
<gene>
    <name evidence="1" type="ORF">D8S82_28070</name>
</gene>
<proteinExistence type="predicted"/>
<reference evidence="1 2" key="1">
    <citation type="submission" date="2018-10" db="EMBL/GenBank/DDBJ databases">
        <title>Draft genome of Mycobacterium hodleri strain B.</title>
        <authorList>
            <person name="Amande T.J."/>
            <person name="Mcgenity T.J."/>
        </authorList>
    </citation>
    <scope>NUCLEOTIDE SEQUENCE [LARGE SCALE GENOMIC DNA]</scope>
    <source>
        <strain evidence="1 2">B</strain>
    </source>
</reference>
<protein>
    <recommendedName>
        <fullName evidence="3">SEC-C domain-containing protein</fullName>
    </recommendedName>
</protein>
<organism evidence="1 2">
    <name type="scientific">Mycolicibacterium hodleri</name>
    <dbReference type="NCBI Taxonomy" id="49897"/>
    <lineage>
        <taxon>Bacteria</taxon>
        <taxon>Bacillati</taxon>
        <taxon>Actinomycetota</taxon>
        <taxon>Actinomycetes</taxon>
        <taxon>Mycobacteriales</taxon>
        <taxon>Mycobacteriaceae</taxon>
        <taxon>Mycolicibacterium</taxon>
    </lineage>
</organism>
<dbReference type="Proteomes" id="UP000315759">
    <property type="component" value="Unassembled WGS sequence"/>
</dbReference>
<dbReference type="InterPro" id="IPR004027">
    <property type="entry name" value="SEC_C_motif"/>
</dbReference>
<accession>A0A544VT80</accession>
<dbReference type="Gene3D" id="3.10.450.50">
    <property type="match status" value="1"/>
</dbReference>
<comment type="caution">
    <text evidence="1">The sequence shown here is derived from an EMBL/GenBank/DDBJ whole genome shotgun (WGS) entry which is preliminary data.</text>
</comment>